<evidence type="ECO:0000313" key="2">
    <source>
        <dbReference type="Proteomes" id="UP001056436"/>
    </source>
</evidence>
<dbReference type="OrthoDB" id="5397183at2759"/>
<dbReference type="Proteomes" id="UP001056436">
    <property type="component" value="Unassembled WGS sequence"/>
</dbReference>
<name>A0A9Q0B2Q2_9PEZI</name>
<comment type="caution">
    <text evidence="1">The sequence shown here is derived from an EMBL/GenBank/DDBJ whole genome shotgun (WGS) entry which is preliminary data.</text>
</comment>
<proteinExistence type="predicted"/>
<organism evidence="1 2">
    <name type="scientific">Colletotrichum abscissum</name>
    <dbReference type="NCBI Taxonomy" id="1671311"/>
    <lineage>
        <taxon>Eukaryota</taxon>
        <taxon>Fungi</taxon>
        <taxon>Dikarya</taxon>
        <taxon>Ascomycota</taxon>
        <taxon>Pezizomycotina</taxon>
        <taxon>Sordariomycetes</taxon>
        <taxon>Hypocreomycetidae</taxon>
        <taxon>Glomerellales</taxon>
        <taxon>Glomerellaceae</taxon>
        <taxon>Colletotrichum</taxon>
        <taxon>Colletotrichum acutatum species complex</taxon>
    </lineage>
</organism>
<evidence type="ECO:0000313" key="1">
    <source>
        <dbReference type="EMBL" id="KAI3543842.1"/>
    </source>
</evidence>
<sequence>MSSYLAKTDTFEVPHTADSTSTMRNVASAFEPTNVPKRPLTPSSSFAISSPLKRLAVDACVGPNIFDHEGLPQMSFEPGFPANLIATSRQQYPPVDLPQSPQIPASPADDVVEIPETPPISSLQTTTHVFVAEPDLSDFWTDYVDLDSVGGEGFVPMEKLPGEYHDAVSETLSNVDEDFGKPFPELNVDRLAQSSSKSEETVEDDYGLEGFDEEEMVQLLEDTGNEPPGFPPPSVIRKMDCDSRSASSFDSKLQFSEPDMNTSEALKTGLTEPDLLDDDVDWELVIKCAATAAGASPDHEAEMSIRGTKESLKEHSSPAPLVRPPFPDKMRDRSVVVGLSSTIMMRTCFRVGELLNTQAKCSREKQDVIFELFARVVYSNRENVARVQHVQLRDLFTDRQPFLSGVFRGWKSGGPVDDQSKVFLGSEGKNKLCRCLCKVSEDKKAAIGRSATLLSIRETTWDEVQWAMRIVARDATSDENIDIEGKKSSVI</sequence>
<protein>
    <submittedName>
        <fullName evidence="1">Uncharacterized protein</fullName>
    </submittedName>
</protein>
<reference evidence="1" key="1">
    <citation type="submission" date="2019-01" db="EMBL/GenBank/DDBJ databases">
        <title>Colletotrichum abscissum LGMF1257.</title>
        <authorList>
            <person name="Baroncelli R."/>
        </authorList>
    </citation>
    <scope>NUCLEOTIDE SEQUENCE</scope>
    <source>
        <strain evidence="1">Ca142</strain>
    </source>
</reference>
<accession>A0A9Q0B2Q2</accession>
<gene>
    <name evidence="1" type="ORF">CABS02_09912</name>
</gene>
<dbReference type="AlphaFoldDB" id="A0A9Q0B2Q2"/>
<keyword evidence="2" id="KW-1185">Reference proteome</keyword>
<dbReference type="EMBL" id="SDAQ01000070">
    <property type="protein sequence ID" value="KAI3543842.1"/>
    <property type="molecule type" value="Genomic_DNA"/>
</dbReference>